<name>A0A364KTW8_TALAM</name>
<feature type="compositionally biased region" description="Basic and acidic residues" evidence="1">
    <location>
        <begin position="45"/>
        <end position="63"/>
    </location>
</feature>
<protein>
    <recommendedName>
        <fullName evidence="4">Conidiation-specific protein 8</fullName>
    </recommendedName>
</protein>
<accession>A0A364KTW8</accession>
<sequence>MSDSSSPPRRHWNGSVGARHEHQNVWTNGGVRSTAPSAPWAGWNADKKRRESESSTKSNESRRSSGTGKPLFETLHSQKRGSFSDPSDEQRRKSYDEMMPEKGFFGKLWHGYTKGAK</sequence>
<proteinExistence type="predicted"/>
<keyword evidence="3" id="KW-1185">Reference proteome</keyword>
<evidence type="ECO:0000313" key="3">
    <source>
        <dbReference type="Proteomes" id="UP000249363"/>
    </source>
</evidence>
<feature type="region of interest" description="Disordered" evidence="1">
    <location>
        <begin position="1"/>
        <end position="99"/>
    </location>
</feature>
<dbReference type="AlphaFoldDB" id="A0A364KTW8"/>
<reference evidence="2 3" key="1">
    <citation type="journal article" date="2017" name="Biotechnol. Biofuels">
        <title>Differential beta-glucosidase expression as a function of carbon source availability in Talaromyces amestolkiae: a genomic and proteomic approach.</title>
        <authorList>
            <person name="de Eugenio L.I."/>
            <person name="Mendez-Liter J.A."/>
            <person name="Nieto-Dominguez M."/>
            <person name="Alonso L."/>
            <person name="Gil-Munoz J."/>
            <person name="Barriuso J."/>
            <person name="Prieto A."/>
            <person name="Martinez M.J."/>
        </authorList>
    </citation>
    <scope>NUCLEOTIDE SEQUENCE [LARGE SCALE GENOMIC DNA]</scope>
    <source>
        <strain evidence="2 3">CIB</strain>
    </source>
</reference>
<feature type="compositionally biased region" description="Polar residues" evidence="1">
    <location>
        <begin position="24"/>
        <end position="36"/>
    </location>
</feature>
<evidence type="ECO:0008006" key="4">
    <source>
        <dbReference type="Google" id="ProtNLM"/>
    </source>
</evidence>
<evidence type="ECO:0000256" key="1">
    <source>
        <dbReference type="SAM" id="MobiDB-lite"/>
    </source>
</evidence>
<dbReference type="Proteomes" id="UP000249363">
    <property type="component" value="Unassembled WGS sequence"/>
</dbReference>
<evidence type="ECO:0000313" key="2">
    <source>
        <dbReference type="EMBL" id="RAO66994.1"/>
    </source>
</evidence>
<dbReference type="RefSeq" id="XP_040731510.1">
    <property type="nucleotide sequence ID" value="XM_040875215.1"/>
</dbReference>
<gene>
    <name evidence="2" type="ORF">BHQ10_003006</name>
</gene>
<organism evidence="2 3">
    <name type="scientific">Talaromyces amestolkiae</name>
    <dbReference type="NCBI Taxonomy" id="1196081"/>
    <lineage>
        <taxon>Eukaryota</taxon>
        <taxon>Fungi</taxon>
        <taxon>Dikarya</taxon>
        <taxon>Ascomycota</taxon>
        <taxon>Pezizomycotina</taxon>
        <taxon>Eurotiomycetes</taxon>
        <taxon>Eurotiomycetidae</taxon>
        <taxon>Eurotiales</taxon>
        <taxon>Trichocomaceae</taxon>
        <taxon>Talaromyces</taxon>
        <taxon>Talaromyces sect. Talaromyces</taxon>
    </lineage>
</organism>
<dbReference type="OrthoDB" id="4158609at2759"/>
<comment type="caution">
    <text evidence="2">The sequence shown here is derived from an EMBL/GenBank/DDBJ whole genome shotgun (WGS) entry which is preliminary data.</text>
</comment>
<dbReference type="EMBL" id="MIKG01000004">
    <property type="protein sequence ID" value="RAO66994.1"/>
    <property type="molecule type" value="Genomic_DNA"/>
</dbReference>
<dbReference type="GeneID" id="63792222"/>
<feature type="compositionally biased region" description="Basic and acidic residues" evidence="1">
    <location>
        <begin position="88"/>
        <end position="99"/>
    </location>
</feature>